<dbReference type="PANTHER" id="PTHR35585">
    <property type="entry name" value="HHE DOMAIN PROTEIN (AFU_ORTHOLOGUE AFUA_4G00730)"/>
    <property type="match status" value="1"/>
</dbReference>
<dbReference type="Pfam" id="PF01814">
    <property type="entry name" value="Hemerythrin"/>
    <property type="match status" value="1"/>
</dbReference>
<accession>A0A840RL56</accession>
<dbReference type="AlphaFoldDB" id="A0A840RL56"/>
<dbReference type="Gene3D" id="1.20.120.520">
    <property type="entry name" value="nmb1532 protein domain like"/>
    <property type="match status" value="1"/>
</dbReference>
<evidence type="ECO:0000313" key="2">
    <source>
        <dbReference type="EMBL" id="MBB5192861.1"/>
    </source>
</evidence>
<gene>
    <name evidence="2" type="ORF">HNQ50_003615</name>
</gene>
<dbReference type="InterPro" id="IPR012312">
    <property type="entry name" value="Hemerythrin-like"/>
</dbReference>
<feature type="domain" description="Hemerythrin-like" evidence="1">
    <location>
        <begin position="31"/>
        <end position="148"/>
    </location>
</feature>
<evidence type="ECO:0000313" key="3">
    <source>
        <dbReference type="Proteomes" id="UP000543030"/>
    </source>
</evidence>
<name>A0A840RL56_9NEIS</name>
<dbReference type="PANTHER" id="PTHR35585:SF1">
    <property type="entry name" value="HHE DOMAIN PROTEIN (AFU_ORTHOLOGUE AFUA_4G00730)"/>
    <property type="match status" value="1"/>
</dbReference>
<dbReference type="Proteomes" id="UP000543030">
    <property type="component" value="Unassembled WGS sequence"/>
</dbReference>
<proteinExistence type="predicted"/>
<comment type="caution">
    <text evidence="2">The sequence shown here is derived from an EMBL/GenBank/DDBJ whole genome shotgun (WGS) entry which is preliminary data.</text>
</comment>
<organism evidence="2 3">
    <name type="scientific">Silvimonas terrae</name>
    <dbReference type="NCBI Taxonomy" id="300266"/>
    <lineage>
        <taxon>Bacteria</taxon>
        <taxon>Pseudomonadati</taxon>
        <taxon>Pseudomonadota</taxon>
        <taxon>Betaproteobacteria</taxon>
        <taxon>Neisseriales</taxon>
        <taxon>Chitinibacteraceae</taxon>
        <taxon>Silvimonas</taxon>
    </lineage>
</organism>
<reference evidence="2 3" key="1">
    <citation type="submission" date="2020-08" db="EMBL/GenBank/DDBJ databases">
        <title>Genomic Encyclopedia of Type Strains, Phase IV (KMG-IV): sequencing the most valuable type-strain genomes for metagenomic binning, comparative biology and taxonomic classification.</title>
        <authorList>
            <person name="Goeker M."/>
        </authorList>
    </citation>
    <scope>NUCLEOTIDE SEQUENCE [LARGE SCALE GENOMIC DNA]</scope>
    <source>
        <strain evidence="2 3">DSM 18233</strain>
    </source>
</reference>
<dbReference type="EMBL" id="JACHHN010000008">
    <property type="protein sequence ID" value="MBB5192861.1"/>
    <property type="molecule type" value="Genomic_DNA"/>
</dbReference>
<dbReference type="RefSeq" id="WP_184102515.1">
    <property type="nucleotide sequence ID" value="NZ_JACHHN010000008.1"/>
</dbReference>
<keyword evidence="3" id="KW-1185">Reference proteome</keyword>
<sequence>MPSFPQLNHRNASGAAVTTGAALTHDRATFLLTAEHATILQMFTEYKRRKYLFSNAQKKSLVQQTCRLLAWHSQVEEQLFYPAARAALHKRGHLIDEALVEHASCNALIAHLDVTPADHPLFEARFKVLADYVALHFAEEEDNLFPLIRALGTLNLNALGDQILALQHALRDEAITNPTH</sequence>
<evidence type="ECO:0000259" key="1">
    <source>
        <dbReference type="Pfam" id="PF01814"/>
    </source>
</evidence>
<protein>
    <submittedName>
        <fullName evidence="2">Hemerythrin</fullName>
    </submittedName>
</protein>